<accession>A0A1G5FDB1</accession>
<feature type="transmembrane region" description="Helical" evidence="3">
    <location>
        <begin position="254"/>
        <end position="284"/>
    </location>
</feature>
<proteinExistence type="predicted"/>
<name>A0A1G5FDB1_9FIRM</name>
<feature type="transmembrane region" description="Helical" evidence="3">
    <location>
        <begin position="215"/>
        <end position="234"/>
    </location>
</feature>
<evidence type="ECO:0000313" key="5">
    <source>
        <dbReference type="Proteomes" id="UP000183047"/>
    </source>
</evidence>
<evidence type="ECO:0000256" key="1">
    <source>
        <dbReference type="SAM" id="Coils"/>
    </source>
</evidence>
<gene>
    <name evidence="4" type="ORF">SAMN02910451_02368</name>
</gene>
<keyword evidence="1" id="KW-0175">Coiled coil</keyword>
<dbReference type="EMBL" id="FMUR01000014">
    <property type="protein sequence ID" value="SCY37134.1"/>
    <property type="molecule type" value="Genomic_DNA"/>
</dbReference>
<keyword evidence="3" id="KW-0472">Membrane</keyword>
<dbReference type="RefSeq" id="WP_074462836.1">
    <property type="nucleotide sequence ID" value="NZ_FMUR01000014.1"/>
</dbReference>
<feature type="transmembrane region" description="Helical" evidence="3">
    <location>
        <begin position="356"/>
        <end position="374"/>
    </location>
</feature>
<sequence>MGVCEYCGKELADGELCTCAQAQNKREANNEIRKVFDLMDKGEFGEEERKVKPRRKSTRAKKTETFAEEMESNETASEEKVERKAVKKTKVKAAVKEEKEETKEEVEVKEKTEEKVEEIAETVEAVEEKAEEKAPVKPVFSMVSDLGVKEEKKQEEAKVETPEKPEAKRKAKAPEIDFVAIKEDASEAFARFVDLFSKPVTNGASFAAGKNFTSALIFMVAQILFSSIFVAVVICKINNEMQEQVFPFMDLSGYTFSAGGSFILAMLFSALLAVVFALLMYAAGRAMNIDIEFKEAVAIAGIKSAFMIPCIILAIFFTMIKAMLGIGIYLIFGIVVLCMVFGIVFEKYKRNKNAMLYLYSAVILMFLIILFVIYSNSVKLYIPDAFLK</sequence>
<reference evidence="5" key="1">
    <citation type="submission" date="2016-10" db="EMBL/GenBank/DDBJ databases">
        <authorList>
            <person name="Varghese N."/>
            <person name="Submissions S."/>
        </authorList>
    </citation>
    <scope>NUCLEOTIDE SEQUENCE [LARGE SCALE GENOMIC DNA]</scope>
    <source>
        <strain evidence="5">XBD2006</strain>
    </source>
</reference>
<feature type="transmembrane region" description="Helical" evidence="3">
    <location>
        <begin position="296"/>
        <end position="320"/>
    </location>
</feature>
<organism evidence="4 5">
    <name type="scientific">Butyrivibrio hungatei</name>
    <dbReference type="NCBI Taxonomy" id="185008"/>
    <lineage>
        <taxon>Bacteria</taxon>
        <taxon>Bacillati</taxon>
        <taxon>Bacillota</taxon>
        <taxon>Clostridia</taxon>
        <taxon>Lachnospirales</taxon>
        <taxon>Lachnospiraceae</taxon>
        <taxon>Butyrivibrio</taxon>
    </lineage>
</organism>
<feature type="compositionally biased region" description="Basic residues" evidence="2">
    <location>
        <begin position="51"/>
        <end position="60"/>
    </location>
</feature>
<protein>
    <submittedName>
        <fullName evidence="4">Uncharacterized protein</fullName>
    </submittedName>
</protein>
<dbReference type="AlphaFoldDB" id="A0A1G5FDB1"/>
<keyword evidence="5" id="KW-1185">Reference proteome</keyword>
<keyword evidence="3" id="KW-1133">Transmembrane helix</keyword>
<feature type="coiled-coil region" evidence="1">
    <location>
        <begin position="92"/>
        <end position="133"/>
    </location>
</feature>
<keyword evidence="3" id="KW-0812">Transmembrane</keyword>
<feature type="region of interest" description="Disordered" evidence="2">
    <location>
        <begin position="43"/>
        <end position="80"/>
    </location>
</feature>
<evidence type="ECO:0000256" key="3">
    <source>
        <dbReference type="SAM" id="Phobius"/>
    </source>
</evidence>
<feature type="transmembrane region" description="Helical" evidence="3">
    <location>
        <begin position="326"/>
        <end position="344"/>
    </location>
</feature>
<dbReference type="OrthoDB" id="2005664at2"/>
<evidence type="ECO:0000313" key="4">
    <source>
        <dbReference type="EMBL" id="SCY37134.1"/>
    </source>
</evidence>
<evidence type="ECO:0000256" key="2">
    <source>
        <dbReference type="SAM" id="MobiDB-lite"/>
    </source>
</evidence>
<dbReference type="Proteomes" id="UP000183047">
    <property type="component" value="Unassembled WGS sequence"/>
</dbReference>